<evidence type="ECO:0000256" key="8">
    <source>
        <dbReference type="ARBA" id="ARBA00022840"/>
    </source>
</evidence>
<dbReference type="EC" id="2.7.1.71" evidence="3 11"/>
<dbReference type="GO" id="GO:0009073">
    <property type="term" value="P:aromatic amino acid family biosynthetic process"/>
    <property type="evidence" value="ECO:0007669"/>
    <property type="project" value="UniProtKB-KW"/>
</dbReference>
<feature type="binding site" evidence="11">
    <location>
        <position position="121"/>
    </location>
    <ligand>
        <name>ATP</name>
        <dbReference type="ChEBI" id="CHEBI:30616"/>
    </ligand>
</feature>
<dbReference type="Pfam" id="PF01202">
    <property type="entry name" value="SKI"/>
    <property type="match status" value="1"/>
</dbReference>
<comment type="function">
    <text evidence="11">Catalyzes the specific phosphorylation of the 3-hydroxyl group of shikimic acid using ATP as a cosubstrate.</text>
</comment>
<comment type="caution">
    <text evidence="11">Lacks conserved residue(s) required for the propagation of feature annotation.</text>
</comment>
<dbReference type="HAMAP" id="MF_00109">
    <property type="entry name" value="Shikimate_kinase"/>
    <property type="match status" value="1"/>
</dbReference>
<protein>
    <recommendedName>
        <fullName evidence="3 11">Shikimate kinase</fullName>
        <shortName evidence="11">SK</shortName>
        <ecNumber evidence="3 11">2.7.1.71</ecNumber>
    </recommendedName>
</protein>
<dbReference type="GO" id="GO:0005524">
    <property type="term" value="F:ATP binding"/>
    <property type="evidence" value="ECO:0007669"/>
    <property type="project" value="UniProtKB-UniRule"/>
</dbReference>
<organism evidence="13 14">
    <name type="scientific">Staphylococcus chromogenes</name>
    <name type="common">Staphylococcus hyicus subsp. chromogenes</name>
    <dbReference type="NCBI Taxonomy" id="46126"/>
    <lineage>
        <taxon>Bacteria</taxon>
        <taxon>Bacillati</taxon>
        <taxon>Bacillota</taxon>
        <taxon>Bacilli</taxon>
        <taxon>Bacillales</taxon>
        <taxon>Staphylococcaceae</taxon>
        <taxon>Staphylococcus</taxon>
    </lineage>
</organism>
<comment type="similarity">
    <text evidence="2 11">Belongs to the shikimate kinase family.</text>
</comment>
<comment type="pathway">
    <text evidence="1 11">Metabolic intermediate biosynthesis; chorismate biosynthesis; chorismate from D-erythrose 4-phosphate and phosphoenolpyruvate: step 5/7.</text>
</comment>
<evidence type="ECO:0000313" key="12">
    <source>
        <dbReference type="EMBL" id="MDQ7176324.1"/>
    </source>
</evidence>
<evidence type="ECO:0000256" key="4">
    <source>
        <dbReference type="ARBA" id="ARBA00022605"/>
    </source>
</evidence>
<dbReference type="Proteomes" id="UP000242704">
    <property type="component" value="Unassembled WGS sequence"/>
</dbReference>
<dbReference type="PRINTS" id="PR01100">
    <property type="entry name" value="SHIKIMTKNASE"/>
</dbReference>
<dbReference type="InterPro" id="IPR000623">
    <property type="entry name" value="Shikimate_kinase/TSH1"/>
</dbReference>
<dbReference type="GO" id="GO:0008652">
    <property type="term" value="P:amino acid biosynthetic process"/>
    <property type="evidence" value="ECO:0007669"/>
    <property type="project" value="UniProtKB-KW"/>
</dbReference>
<comment type="subcellular location">
    <subcellularLocation>
        <location evidence="11">Cytoplasm</location>
    </subcellularLocation>
</comment>
<evidence type="ECO:0000256" key="10">
    <source>
        <dbReference type="ARBA" id="ARBA00048567"/>
    </source>
</evidence>
<proteinExistence type="inferred from homology"/>
<keyword evidence="4 11" id="KW-0028">Amino-acid biosynthesis</keyword>
<reference evidence="13" key="2">
    <citation type="submission" date="2018-03" db="EMBL/GenBank/DDBJ databases">
        <authorList>
            <person name="Naushad S."/>
        </authorList>
    </citation>
    <scope>NUCLEOTIDE SEQUENCE</scope>
    <source>
        <strain evidence="13">SNUC 505</strain>
    </source>
</reference>
<evidence type="ECO:0000256" key="1">
    <source>
        <dbReference type="ARBA" id="ARBA00004842"/>
    </source>
</evidence>
<keyword evidence="7 11" id="KW-0418">Kinase</keyword>
<evidence type="ECO:0000256" key="3">
    <source>
        <dbReference type="ARBA" id="ARBA00012154"/>
    </source>
</evidence>
<evidence type="ECO:0000313" key="14">
    <source>
        <dbReference type="Proteomes" id="UP000242704"/>
    </source>
</evidence>
<dbReference type="EMBL" id="PZBZ01000024">
    <property type="protein sequence ID" value="PTG14775.1"/>
    <property type="molecule type" value="Genomic_DNA"/>
</dbReference>
<reference evidence="13 14" key="1">
    <citation type="journal article" date="2016" name="Front. Microbiol.">
        <title>Comprehensive Phylogenetic Analysis of Bovine Non-aureus Staphylococci Species Based on Whole-Genome Sequencing.</title>
        <authorList>
            <person name="Naushad S."/>
            <person name="Barkema H.W."/>
            <person name="Luby C."/>
            <person name="Condas L.A."/>
            <person name="Nobrega D.B."/>
            <person name="Carson D.A."/>
            <person name="De Buck J."/>
        </authorList>
    </citation>
    <scope>NUCLEOTIDE SEQUENCE [LARGE SCALE GENOMIC DNA]</scope>
    <source>
        <strain evidence="13 14">SNUC 505</strain>
    </source>
</reference>
<name>A0AAE5W8H2_STACR</name>
<evidence type="ECO:0000256" key="9">
    <source>
        <dbReference type="ARBA" id="ARBA00023141"/>
    </source>
</evidence>
<evidence type="ECO:0000256" key="11">
    <source>
        <dbReference type="HAMAP-Rule" id="MF_00109"/>
    </source>
</evidence>
<dbReference type="CDD" id="cd00464">
    <property type="entry name" value="SK"/>
    <property type="match status" value="1"/>
</dbReference>
<dbReference type="GO" id="GO:0000287">
    <property type="term" value="F:magnesium ion binding"/>
    <property type="evidence" value="ECO:0007669"/>
    <property type="project" value="UniProtKB-UniRule"/>
</dbReference>
<dbReference type="GO" id="GO:0009423">
    <property type="term" value="P:chorismate biosynthetic process"/>
    <property type="evidence" value="ECO:0007669"/>
    <property type="project" value="UniProtKB-UniRule"/>
</dbReference>
<reference evidence="12 15" key="3">
    <citation type="submission" date="2023-08" db="EMBL/GenBank/DDBJ databases">
        <title>Whole genome sequencing of Staphylococcus chromogenes NNSch 2386.</title>
        <authorList>
            <person name="Kropotov V.S."/>
            <person name="Boriskina E.V."/>
            <person name="Gordinskaya N.A."/>
            <person name="Shkurkina I.S."/>
            <person name="Kryazhev D.V."/>
            <person name="Alekseeva A.E."/>
            <person name="Makhova M.A."/>
        </authorList>
    </citation>
    <scope>NUCLEOTIDE SEQUENCE [LARGE SCALE GENOMIC DNA]</scope>
    <source>
        <strain evidence="12 15">NNSch 2386</strain>
    </source>
</reference>
<dbReference type="SUPFAM" id="SSF52540">
    <property type="entry name" value="P-loop containing nucleoside triphosphate hydrolases"/>
    <property type="match status" value="1"/>
</dbReference>
<dbReference type="Proteomes" id="UP001240157">
    <property type="component" value="Unassembled WGS sequence"/>
</dbReference>
<dbReference type="InterPro" id="IPR031322">
    <property type="entry name" value="Shikimate/glucono_kinase"/>
</dbReference>
<keyword evidence="6 11" id="KW-0547">Nucleotide-binding</keyword>
<feature type="binding site" evidence="11">
    <location>
        <position position="61"/>
    </location>
    <ligand>
        <name>substrate</name>
    </ligand>
</feature>
<comment type="caution">
    <text evidence="13">The sequence shown here is derived from an EMBL/GenBank/DDBJ whole genome shotgun (WGS) entry which is preliminary data.</text>
</comment>
<keyword evidence="11" id="KW-0963">Cytoplasm</keyword>
<keyword evidence="8 11" id="KW-0067">ATP-binding</keyword>
<evidence type="ECO:0000256" key="2">
    <source>
        <dbReference type="ARBA" id="ARBA00006997"/>
    </source>
</evidence>
<dbReference type="PROSITE" id="PS01128">
    <property type="entry name" value="SHIKIMATE_KINASE"/>
    <property type="match status" value="1"/>
</dbReference>
<evidence type="ECO:0000313" key="13">
    <source>
        <dbReference type="EMBL" id="PTG14775.1"/>
    </source>
</evidence>
<keyword evidence="9 11" id="KW-0057">Aromatic amino acid biosynthesis</keyword>
<dbReference type="RefSeq" id="WP_103159095.1">
    <property type="nucleotide sequence ID" value="NZ_BMDK01000001.1"/>
</dbReference>
<dbReference type="GO" id="GO:0004765">
    <property type="term" value="F:shikimate kinase activity"/>
    <property type="evidence" value="ECO:0007669"/>
    <property type="project" value="UniProtKB-UniRule"/>
</dbReference>
<evidence type="ECO:0000256" key="5">
    <source>
        <dbReference type="ARBA" id="ARBA00022679"/>
    </source>
</evidence>
<dbReference type="GO" id="GO:0005829">
    <property type="term" value="C:cytosol"/>
    <property type="evidence" value="ECO:0007669"/>
    <property type="project" value="TreeGrafter"/>
</dbReference>
<dbReference type="InterPro" id="IPR027417">
    <property type="entry name" value="P-loop_NTPase"/>
</dbReference>
<evidence type="ECO:0000256" key="6">
    <source>
        <dbReference type="ARBA" id="ARBA00022741"/>
    </source>
</evidence>
<feature type="binding site" evidence="11">
    <location>
        <position position="19"/>
    </location>
    <ligand>
        <name>Mg(2+)</name>
        <dbReference type="ChEBI" id="CHEBI:18420"/>
    </ligand>
</feature>
<sequence>MMNNRHPILLIGFMGSGKTTIGQMLARDLQLDFVDLDAVIVQHEQKTIPQIFETFGEEGFRKREYNQLKKQLTSAKIIATGGGIVEFKKSFQLLKSKEITIIWLDAPFQTLYNRVHNDSNRPNAHAKSFSSLKNLYLSRISRYNEIAFIKVNTDKSLSIVLDEIKKALFANDQY</sequence>
<dbReference type="Gene3D" id="3.40.50.300">
    <property type="entry name" value="P-loop containing nucleotide triphosphate hydrolases"/>
    <property type="match status" value="1"/>
</dbReference>
<evidence type="ECO:0000313" key="15">
    <source>
        <dbReference type="Proteomes" id="UP001240157"/>
    </source>
</evidence>
<gene>
    <name evidence="11" type="primary">aroK</name>
    <name evidence="13" type="ORF">BU653_05540</name>
    <name evidence="12" type="ORF">RCF65_10005</name>
</gene>
<dbReference type="AlphaFoldDB" id="A0AAE5W8H2"/>
<evidence type="ECO:0000256" key="7">
    <source>
        <dbReference type="ARBA" id="ARBA00022777"/>
    </source>
</evidence>
<feature type="binding site" evidence="11">
    <location>
        <position position="37"/>
    </location>
    <ligand>
        <name>substrate</name>
    </ligand>
</feature>
<dbReference type="PANTHER" id="PTHR21087:SF16">
    <property type="entry name" value="SHIKIMATE KINASE 1, CHLOROPLASTIC"/>
    <property type="match status" value="1"/>
</dbReference>
<keyword evidence="11" id="KW-0479">Metal-binding</keyword>
<keyword evidence="5 11" id="KW-0808">Transferase</keyword>
<keyword evidence="11" id="KW-0460">Magnesium</keyword>
<comment type="catalytic activity">
    <reaction evidence="10 11">
        <text>shikimate + ATP = 3-phosphoshikimate + ADP + H(+)</text>
        <dbReference type="Rhea" id="RHEA:13121"/>
        <dbReference type="ChEBI" id="CHEBI:15378"/>
        <dbReference type="ChEBI" id="CHEBI:30616"/>
        <dbReference type="ChEBI" id="CHEBI:36208"/>
        <dbReference type="ChEBI" id="CHEBI:145989"/>
        <dbReference type="ChEBI" id="CHEBI:456216"/>
        <dbReference type="EC" id="2.7.1.71"/>
    </reaction>
</comment>
<dbReference type="InterPro" id="IPR023000">
    <property type="entry name" value="Shikimate_kinase_CS"/>
</dbReference>
<dbReference type="PANTHER" id="PTHR21087">
    <property type="entry name" value="SHIKIMATE KINASE"/>
    <property type="match status" value="1"/>
</dbReference>
<feature type="binding site" evidence="11">
    <location>
        <position position="139"/>
    </location>
    <ligand>
        <name>substrate</name>
    </ligand>
</feature>
<comment type="cofactor">
    <cofactor evidence="11">
        <name>Mg(2+)</name>
        <dbReference type="ChEBI" id="CHEBI:18420"/>
    </cofactor>
    <text evidence="11">Binds 1 Mg(2+) ion per subunit.</text>
</comment>
<comment type="subunit">
    <text evidence="11">Monomer.</text>
</comment>
<dbReference type="EMBL" id="JAVGJF010000089">
    <property type="protein sequence ID" value="MDQ7176324.1"/>
    <property type="molecule type" value="Genomic_DNA"/>
</dbReference>
<accession>A0AAE5W8H2</accession>
<feature type="binding site" evidence="11">
    <location>
        <position position="82"/>
    </location>
    <ligand>
        <name>substrate</name>
    </ligand>
</feature>
<feature type="binding site" evidence="11">
    <location>
        <begin position="15"/>
        <end position="20"/>
    </location>
    <ligand>
        <name>ATP</name>
        <dbReference type="ChEBI" id="CHEBI:30616"/>
    </ligand>
</feature>